<proteinExistence type="predicted"/>
<dbReference type="OrthoDB" id="185373at2759"/>
<feature type="repeat" description="PPR" evidence="2">
    <location>
        <begin position="196"/>
        <end position="230"/>
    </location>
</feature>
<organism evidence="3 4">
    <name type="scientific">Nannochloropsis gaditana</name>
    <dbReference type="NCBI Taxonomy" id="72520"/>
    <lineage>
        <taxon>Eukaryota</taxon>
        <taxon>Sar</taxon>
        <taxon>Stramenopiles</taxon>
        <taxon>Ochrophyta</taxon>
        <taxon>Eustigmatophyceae</taxon>
        <taxon>Eustigmatales</taxon>
        <taxon>Monodopsidaceae</taxon>
        <taxon>Nannochloropsis</taxon>
    </lineage>
</organism>
<dbReference type="NCBIfam" id="TIGR00756">
    <property type="entry name" value="PPR"/>
    <property type="match status" value="3"/>
</dbReference>
<reference evidence="3 4" key="1">
    <citation type="journal article" date="2014" name="Mol. Plant">
        <title>Chromosome Scale Genome Assembly and Transcriptome Profiling of Nannochloropsis gaditana in Nitrogen Depletion.</title>
        <authorList>
            <person name="Corteggiani Carpinelli E."/>
            <person name="Telatin A."/>
            <person name="Vitulo N."/>
            <person name="Forcato C."/>
            <person name="D'Angelo M."/>
            <person name="Schiavon R."/>
            <person name="Vezzi A."/>
            <person name="Giacometti G.M."/>
            <person name="Morosinotto T."/>
            <person name="Valle G."/>
        </authorList>
    </citation>
    <scope>NUCLEOTIDE SEQUENCE [LARGE SCALE GENOMIC DNA]</scope>
    <source>
        <strain evidence="3 4">B-31</strain>
    </source>
</reference>
<dbReference type="Proteomes" id="UP000019335">
    <property type="component" value="Chromosome 6"/>
</dbReference>
<dbReference type="EMBL" id="AZIL01000427">
    <property type="protein sequence ID" value="EWM27654.1"/>
    <property type="molecule type" value="Genomic_DNA"/>
</dbReference>
<feature type="repeat" description="PPR" evidence="2">
    <location>
        <begin position="277"/>
        <end position="312"/>
    </location>
</feature>
<name>W7U4K5_9STRA</name>
<dbReference type="InterPro" id="IPR002885">
    <property type="entry name" value="PPR_rpt"/>
</dbReference>
<comment type="caution">
    <text evidence="3">The sequence shown here is derived from an EMBL/GenBank/DDBJ whole genome shotgun (WGS) entry which is preliminary data.</text>
</comment>
<evidence type="ECO:0000313" key="4">
    <source>
        <dbReference type="Proteomes" id="UP000019335"/>
    </source>
</evidence>
<feature type="repeat" description="PPR" evidence="2">
    <location>
        <begin position="313"/>
        <end position="348"/>
    </location>
</feature>
<keyword evidence="4" id="KW-1185">Reference proteome</keyword>
<sequence>MLPSASLSSRHGGHGPLTWTLRSLRSQRPRQLSSHLASAVNIKWAKRGFSHMDKIFVSLCGHGAQILRQCACRAASSSRMDVHVAFSDLPPRCYHTKRAFATLHSPFPSNESLVTSRVVVEEVPTVRSENMRLLALKRSSNPAEIVKIVTNAWVAAEAPNEFSYSLAMNACAQMCNYQQAWELLRRAETTHRITPSEWMWGALLSACVRARRLDEVLKVINSMKSRGVRMNAHFVAQLVDAYGREGDWKGALLAFESHKADLLRQYAGRSGHEKRSLTVCFTTLITALGRGRQWERARDVLLTEMPRESVSPDLVAYGSVMHSCGRARQWREVLALFNHLQSQAELEPSNVIIHFVLHAYYWSDAASWRGAVHLFNDMEQGKYARARPTAPICRTFFKVLGKFAPAAEAHAFYNKLPASYKNLTTIAADVLLAYANEKDGKGALTFLQHLREHGPEPDGICLSNVVLACGRAGLMEDAQALLQEARQSSPFGGSKSACLLDKMSKVEAFEEATAFYSAITHTIPDHPGAMPPPVAMNTGLHVFCNVGDWESAVKVLRQMASGGVQPIEANRASILLASSSAGQWPVATYLLEEGAFLRLKNVGTSGFEAWAQGVEDGILTAFGPALYRQLQQQGLVDHTHKESEAAKNVKVVDFHGLGARQCVCAILTLLQDLENAEALKAAKKRPLRSRSHEQVASKYGTLVPKNENELFHGHRNGRDFASTDERDPVPSIVMVVGRGKHSVAGVSILYPSISKALATPSLFEPPMNARPVPNNPGRIVLSRQEVKKYIDAQLSRR</sequence>
<dbReference type="PANTHER" id="PTHR47447:SF17">
    <property type="entry name" value="OS12G0638900 PROTEIN"/>
    <property type="match status" value="1"/>
</dbReference>
<dbReference type="PANTHER" id="PTHR47447">
    <property type="entry name" value="OS03G0856100 PROTEIN"/>
    <property type="match status" value="1"/>
</dbReference>
<dbReference type="PROSITE" id="PS51375">
    <property type="entry name" value="PPR"/>
    <property type="match status" value="4"/>
</dbReference>
<gene>
    <name evidence="3" type="ORF">Naga_100059g3</name>
</gene>
<keyword evidence="1" id="KW-0677">Repeat</keyword>
<dbReference type="Gene3D" id="1.25.40.10">
    <property type="entry name" value="Tetratricopeptide repeat domain"/>
    <property type="match status" value="3"/>
</dbReference>
<dbReference type="InterPro" id="IPR011990">
    <property type="entry name" value="TPR-like_helical_dom_sf"/>
</dbReference>
<feature type="repeat" description="PPR" evidence="2">
    <location>
        <begin position="532"/>
        <end position="566"/>
    </location>
</feature>
<dbReference type="AlphaFoldDB" id="W7U4K5"/>
<dbReference type="Pfam" id="PF01535">
    <property type="entry name" value="PPR"/>
    <property type="match status" value="4"/>
</dbReference>
<evidence type="ECO:0000313" key="3">
    <source>
        <dbReference type="EMBL" id="EWM27654.1"/>
    </source>
</evidence>
<evidence type="ECO:0000256" key="2">
    <source>
        <dbReference type="PROSITE-ProRule" id="PRU00708"/>
    </source>
</evidence>
<evidence type="ECO:0000256" key="1">
    <source>
        <dbReference type="ARBA" id="ARBA00022737"/>
    </source>
</evidence>
<accession>W7U4K5</accession>
<protein>
    <submittedName>
        <fullName evidence="3">Plastid transcriptionally active 2</fullName>
    </submittedName>
</protein>